<sequence length="72" mass="7912">MCRSELRRACEGRNRRTVRTDSASLMLSFATARVAWLWLGPVGDFIDFDRKWVVVGFGFAGVGVGVMGGCRG</sequence>
<dbReference type="AlphaFoldDB" id="A0A2N9FAW6"/>
<organism evidence="2">
    <name type="scientific">Fagus sylvatica</name>
    <name type="common">Beechnut</name>
    <dbReference type="NCBI Taxonomy" id="28930"/>
    <lineage>
        <taxon>Eukaryota</taxon>
        <taxon>Viridiplantae</taxon>
        <taxon>Streptophyta</taxon>
        <taxon>Embryophyta</taxon>
        <taxon>Tracheophyta</taxon>
        <taxon>Spermatophyta</taxon>
        <taxon>Magnoliopsida</taxon>
        <taxon>eudicotyledons</taxon>
        <taxon>Gunneridae</taxon>
        <taxon>Pentapetalae</taxon>
        <taxon>rosids</taxon>
        <taxon>fabids</taxon>
        <taxon>Fagales</taxon>
        <taxon>Fagaceae</taxon>
        <taxon>Fagus</taxon>
    </lineage>
</organism>
<keyword evidence="1" id="KW-0812">Transmembrane</keyword>
<keyword evidence="1" id="KW-0472">Membrane</keyword>
<accession>A0A2N9FAW6</accession>
<evidence type="ECO:0000256" key="1">
    <source>
        <dbReference type="SAM" id="Phobius"/>
    </source>
</evidence>
<proteinExistence type="predicted"/>
<feature type="transmembrane region" description="Helical" evidence="1">
    <location>
        <begin position="21"/>
        <end position="39"/>
    </location>
</feature>
<feature type="transmembrane region" description="Helical" evidence="1">
    <location>
        <begin position="51"/>
        <end position="70"/>
    </location>
</feature>
<protein>
    <submittedName>
        <fullName evidence="2">Uncharacterized protein</fullName>
    </submittedName>
</protein>
<dbReference type="EMBL" id="OIVN01000968">
    <property type="protein sequence ID" value="SPC88037.1"/>
    <property type="molecule type" value="Genomic_DNA"/>
</dbReference>
<gene>
    <name evidence="2" type="ORF">FSB_LOCUS15919</name>
</gene>
<evidence type="ECO:0000313" key="2">
    <source>
        <dbReference type="EMBL" id="SPC88037.1"/>
    </source>
</evidence>
<keyword evidence="1" id="KW-1133">Transmembrane helix</keyword>
<reference evidence="2" key="1">
    <citation type="submission" date="2018-02" db="EMBL/GenBank/DDBJ databases">
        <authorList>
            <person name="Cohen D.B."/>
            <person name="Kent A.D."/>
        </authorList>
    </citation>
    <scope>NUCLEOTIDE SEQUENCE</scope>
</reference>
<name>A0A2N9FAW6_FAGSY</name>